<dbReference type="AlphaFoldDB" id="A0A5N5QJG7"/>
<organism evidence="2 3">
    <name type="scientific">Ceratobasidium theobromae</name>
    <dbReference type="NCBI Taxonomy" id="1582974"/>
    <lineage>
        <taxon>Eukaryota</taxon>
        <taxon>Fungi</taxon>
        <taxon>Dikarya</taxon>
        <taxon>Basidiomycota</taxon>
        <taxon>Agaricomycotina</taxon>
        <taxon>Agaricomycetes</taxon>
        <taxon>Cantharellales</taxon>
        <taxon>Ceratobasidiaceae</taxon>
        <taxon>Ceratobasidium</taxon>
    </lineage>
</organism>
<gene>
    <name evidence="2" type="ORF">CTheo_4683</name>
</gene>
<dbReference type="EMBL" id="SSOP01000084">
    <property type="protein sequence ID" value="KAB5591895.1"/>
    <property type="molecule type" value="Genomic_DNA"/>
</dbReference>
<accession>A0A5N5QJG7</accession>
<protein>
    <submittedName>
        <fullName evidence="2">Uncharacterized protein</fullName>
    </submittedName>
</protein>
<evidence type="ECO:0000313" key="3">
    <source>
        <dbReference type="Proteomes" id="UP000383932"/>
    </source>
</evidence>
<reference evidence="2 3" key="1">
    <citation type="journal article" date="2019" name="Fungal Biol. Biotechnol.">
        <title>Draft genome sequence of fastidious pathogen Ceratobasidium theobromae, which causes vascular-streak dieback in Theobroma cacao.</title>
        <authorList>
            <person name="Ali S.S."/>
            <person name="Asman A."/>
            <person name="Shao J."/>
            <person name="Firmansyah A.P."/>
            <person name="Susilo A.W."/>
            <person name="Rosmana A."/>
            <person name="McMahon P."/>
            <person name="Junaid M."/>
            <person name="Guest D."/>
            <person name="Kheng T.Y."/>
            <person name="Meinhardt L.W."/>
            <person name="Bailey B.A."/>
        </authorList>
    </citation>
    <scope>NUCLEOTIDE SEQUENCE [LARGE SCALE GENOMIC DNA]</scope>
    <source>
        <strain evidence="2 3">CT2</strain>
    </source>
</reference>
<evidence type="ECO:0000256" key="1">
    <source>
        <dbReference type="SAM" id="MobiDB-lite"/>
    </source>
</evidence>
<proteinExistence type="predicted"/>
<dbReference type="OrthoDB" id="3133596at2759"/>
<comment type="caution">
    <text evidence="2">The sequence shown here is derived from an EMBL/GenBank/DDBJ whole genome shotgun (WGS) entry which is preliminary data.</text>
</comment>
<dbReference type="Proteomes" id="UP000383932">
    <property type="component" value="Unassembled WGS sequence"/>
</dbReference>
<sequence>MSNNATVAPQTESRSGILFKDIASVWVNLTQVDATEREYQSDDRSEGLVSAERCLVTLETEPVRYCQLFLRLRAAWGIEPPQMLDLGSPYNKIPLRSDLRETFDSGNWALAPSKDVLEMIAAKTFTLGCSPKPWPEYTDLIPNEQYSYHFIHFRGAPGAIVRLSARGIVVPRTYTTPFTDMPPIQSDLHPYFAICDIALKAARTYRALNSGRVVKLSPELQVCVNMCIAIYTQWMSLGGPVDCPSLLYLTRRAANIQVNAPKEETSQSPDPKPRAPRKSGNKRGYTVEDSSSDEGRSDIRARLRPRQSLNATQGRK</sequence>
<evidence type="ECO:0000313" key="2">
    <source>
        <dbReference type="EMBL" id="KAB5591895.1"/>
    </source>
</evidence>
<feature type="compositionally biased region" description="Polar residues" evidence="1">
    <location>
        <begin position="307"/>
        <end position="316"/>
    </location>
</feature>
<keyword evidence="3" id="KW-1185">Reference proteome</keyword>
<name>A0A5N5QJG7_9AGAM</name>
<feature type="region of interest" description="Disordered" evidence="1">
    <location>
        <begin position="259"/>
        <end position="316"/>
    </location>
</feature>